<organism evidence="1 2">
    <name type="scientific">Neolentinus lepideus HHB14362 ss-1</name>
    <dbReference type="NCBI Taxonomy" id="1314782"/>
    <lineage>
        <taxon>Eukaryota</taxon>
        <taxon>Fungi</taxon>
        <taxon>Dikarya</taxon>
        <taxon>Basidiomycota</taxon>
        <taxon>Agaricomycotina</taxon>
        <taxon>Agaricomycetes</taxon>
        <taxon>Gloeophyllales</taxon>
        <taxon>Gloeophyllaceae</taxon>
        <taxon>Neolentinus</taxon>
    </lineage>
</organism>
<evidence type="ECO:0000313" key="2">
    <source>
        <dbReference type="Proteomes" id="UP000076761"/>
    </source>
</evidence>
<dbReference type="InParanoid" id="A0A165QD64"/>
<dbReference type="AlphaFoldDB" id="A0A165QD64"/>
<sequence>MPTGNREDAHTICTFHSNARIMETMPHPSRPDVSRRKLHLDTIIVSGPTRPVRVITLYVWNTA</sequence>
<accession>A0A165QD64</accession>
<keyword evidence="2" id="KW-1185">Reference proteome</keyword>
<gene>
    <name evidence="1" type="ORF">NEOLEDRAFT_1138153</name>
</gene>
<dbReference type="EMBL" id="KV425597">
    <property type="protein sequence ID" value="KZT22260.1"/>
    <property type="molecule type" value="Genomic_DNA"/>
</dbReference>
<name>A0A165QD64_9AGAM</name>
<evidence type="ECO:0000313" key="1">
    <source>
        <dbReference type="EMBL" id="KZT22260.1"/>
    </source>
</evidence>
<protein>
    <submittedName>
        <fullName evidence="1">Uncharacterized protein</fullName>
    </submittedName>
</protein>
<dbReference type="Proteomes" id="UP000076761">
    <property type="component" value="Unassembled WGS sequence"/>
</dbReference>
<reference evidence="1 2" key="1">
    <citation type="journal article" date="2016" name="Mol. Biol. Evol.">
        <title>Comparative Genomics of Early-Diverging Mushroom-Forming Fungi Provides Insights into the Origins of Lignocellulose Decay Capabilities.</title>
        <authorList>
            <person name="Nagy L.G."/>
            <person name="Riley R."/>
            <person name="Tritt A."/>
            <person name="Adam C."/>
            <person name="Daum C."/>
            <person name="Floudas D."/>
            <person name="Sun H."/>
            <person name="Yadav J.S."/>
            <person name="Pangilinan J."/>
            <person name="Larsson K.H."/>
            <person name="Matsuura K."/>
            <person name="Barry K."/>
            <person name="Labutti K."/>
            <person name="Kuo R."/>
            <person name="Ohm R.A."/>
            <person name="Bhattacharya S.S."/>
            <person name="Shirouzu T."/>
            <person name="Yoshinaga Y."/>
            <person name="Martin F.M."/>
            <person name="Grigoriev I.V."/>
            <person name="Hibbett D.S."/>
        </authorList>
    </citation>
    <scope>NUCLEOTIDE SEQUENCE [LARGE SCALE GENOMIC DNA]</scope>
    <source>
        <strain evidence="1 2">HHB14362 ss-1</strain>
    </source>
</reference>
<proteinExistence type="predicted"/>